<evidence type="ECO:0000256" key="1">
    <source>
        <dbReference type="SAM" id="SignalP"/>
    </source>
</evidence>
<dbReference type="EMBL" id="CP051775">
    <property type="protein sequence ID" value="QJE73743.1"/>
    <property type="molecule type" value="Genomic_DNA"/>
</dbReference>
<evidence type="ECO:0000313" key="2">
    <source>
        <dbReference type="EMBL" id="QJE73743.1"/>
    </source>
</evidence>
<proteinExistence type="predicted"/>
<feature type="chain" id="PRO_5032417007" evidence="1">
    <location>
        <begin position="22"/>
        <end position="221"/>
    </location>
</feature>
<dbReference type="InterPro" id="IPR008517">
    <property type="entry name" value="GNA1162-like"/>
</dbReference>
<dbReference type="Proteomes" id="UP000501891">
    <property type="component" value="Chromosome"/>
</dbReference>
<dbReference type="Pfam" id="PF05643">
    <property type="entry name" value="GNA1162-like"/>
    <property type="match status" value="1"/>
</dbReference>
<keyword evidence="3" id="KW-1185">Reference proteome</keyword>
<keyword evidence="2" id="KW-0449">Lipoprotein</keyword>
<reference evidence="2" key="1">
    <citation type="submission" date="2020-04" db="EMBL/GenBank/DDBJ databases">
        <title>A desert anoxygenic phototrophic bacterium fixes CO2 using RubisCO under aerobic conditions.</title>
        <authorList>
            <person name="Tang K."/>
        </authorList>
    </citation>
    <scope>NUCLEOTIDE SEQUENCE [LARGE SCALE GENOMIC DNA]</scope>
    <source>
        <strain evidence="2">MIMtkB3</strain>
    </source>
</reference>
<protein>
    <submittedName>
        <fullName evidence="2">DUF799 family lipoprotein</fullName>
    </submittedName>
</protein>
<keyword evidence="1" id="KW-0732">Signal</keyword>
<dbReference type="PROSITE" id="PS51257">
    <property type="entry name" value="PROKAR_LIPOPROTEIN"/>
    <property type="match status" value="1"/>
</dbReference>
<dbReference type="Gene3D" id="3.40.50.10610">
    <property type="entry name" value="ABC-type transport auxiliary lipoprotein component"/>
    <property type="match status" value="1"/>
</dbReference>
<accession>A0A858R9B7</accession>
<gene>
    <name evidence="2" type="ORF">HHL28_12150</name>
</gene>
<feature type="signal peptide" evidence="1">
    <location>
        <begin position="1"/>
        <end position="21"/>
    </location>
</feature>
<sequence>MRLFARAALAAIALLGLSACATPPEVQKKDYTAFKASHPRSILVVPVTNKSTQVDAPDNFLTTLPVPLAERGYYVFPVHMVKRTMEDEGLGDADMVHGADVKRLAALFGADAVLYANIERWESAYAILATTTTVAITYTLKSGKTGETLWEEKVQTTYSPQAQSSGGGLLGQLLAQAVVAAMERASPSYLPLAYQANGIALYGPGKYIPKGPYDPEHTKDY</sequence>
<organism evidence="2 3">
    <name type="scientific">Aerophototrophica crusticola</name>
    <dbReference type="NCBI Taxonomy" id="1709002"/>
    <lineage>
        <taxon>Bacteria</taxon>
        <taxon>Pseudomonadati</taxon>
        <taxon>Pseudomonadota</taxon>
        <taxon>Alphaproteobacteria</taxon>
        <taxon>Rhodospirillales</taxon>
        <taxon>Rhodospirillaceae</taxon>
        <taxon>Aerophototrophica</taxon>
    </lineage>
</organism>
<name>A0A858R9B7_9PROT</name>
<evidence type="ECO:0000313" key="3">
    <source>
        <dbReference type="Proteomes" id="UP000501891"/>
    </source>
</evidence>
<dbReference type="KEGG" id="acru:HHL28_12150"/>
<dbReference type="AlphaFoldDB" id="A0A858R9B7"/>